<sequence>MQLGMRFLLSFIVLVAILVSDFVAGSGYTHGSRMEHILEHLPGGDKPTSFSADEQIYVMYILHDLDKDGKLDGIELRAMLADSLPHGSHADKLTLEEADQLVEQMLESDDLDNDGKISWPEYLTSIQGK</sequence>
<feature type="chain" id="PRO_5007295937" description="EF-hand domain-containing protein" evidence="4">
    <location>
        <begin position="26"/>
        <end position="129"/>
    </location>
</feature>
<evidence type="ECO:0000313" key="7">
    <source>
        <dbReference type="Proteomes" id="UP000070544"/>
    </source>
</evidence>
<dbReference type="InterPro" id="IPR011992">
    <property type="entry name" value="EF-hand-dom_pair"/>
</dbReference>
<keyword evidence="2" id="KW-0677">Repeat</keyword>
<keyword evidence="1 4" id="KW-0732">Signal</keyword>
<dbReference type="GO" id="GO:0005509">
    <property type="term" value="F:calcium ion binding"/>
    <property type="evidence" value="ECO:0007669"/>
    <property type="project" value="InterPro"/>
</dbReference>
<feature type="domain" description="EF-hand" evidence="5">
    <location>
        <begin position="51"/>
        <end position="86"/>
    </location>
</feature>
<keyword evidence="3" id="KW-0106">Calcium</keyword>
<dbReference type="InterPro" id="IPR018247">
    <property type="entry name" value="EF_Hand_1_Ca_BS"/>
</dbReference>
<dbReference type="InterPro" id="IPR052110">
    <property type="entry name" value="MCFD2-like"/>
</dbReference>
<organism evidence="6 7">
    <name type="scientific">Gonapodya prolifera (strain JEL478)</name>
    <name type="common">Monoblepharis prolifera</name>
    <dbReference type="NCBI Taxonomy" id="1344416"/>
    <lineage>
        <taxon>Eukaryota</taxon>
        <taxon>Fungi</taxon>
        <taxon>Fungi incertae sedis</taxon>
        <taxon>Chytridiomycota</taxon>
        <taxon>Chytridiomycota incertae sedis</taxon>
        <taxon>Monoblepharidomycetes</taxon>
        <taxon>Monoblepharidales</taxon>
        <taxon>Gonapodyaceae</taxon>
        <taxon>Gonapodya</taxon>
    </lineage>
</organism>
<dbReference type="InterPro" id="IPR002048">
    <property type="entry name" value="EF_hand_dom"/>
</dbReference>
<dbReference type="Pfam" id="PF13499">
    <property type="entry name" value="EF-hand_7"/>
    <property type="match status" value="1"/>
</dbReference>
<dbReference type="Gene3D" id="1.10.238.10">
    <property type="entry name" value="EF-hand"/>
    <property type="match status" value="1"/>
</dbReference>
<keyword evidence="7" id="KW-1185">Reference proteome</keyword>
<dbReference type="PROSITE" id="PS00018">
    <property type="entry name" value="EF_HAND_1"/>
    <property type="match status" value="2"/>
</dbReference>
<protein>
    <recommendedName>
        <fullName evidence="5">EF-hand domain-containing protein</fullName>
    </recommendedName>
</protein>
<evidence type="ECO:0000256" key="4">
    <source>
        <dbReference type="SAM" id="SignalP"/>
    </source>
</evidence>
<dbReference type="PANTHER" id="PTHR23104:SF15">
    <property type="entry name" value="CELL GROWTH REGULATOR WITH EF HAND DOMAIN PROTEIN 1"/>
    <property type="match status" value="1"/>
</dbReference>
<reference evidence="6 7" key="1">
    <citation type="journal article" date="2015" name="Genome Biol. Evol.">
        <title>Phylogenomic analyses indicate that early fungi evolved digesting cell walls of algal ancestors of land plants.</title>
        <authorList>
            <person name="Chang Y."/>
            <person name="Wang S."/>
            <person name="Sekimoto S."/>
            <person name="Aerts A.L."/>
            <person name="Choi C."/>
            <person name="Clum A."/>
            <person name="LaButti K.M."/>
            <person name="Lindquist E.A."/>
            <person name="Yee Ngan C."/>
            <person name="Ohm R.A."/>
            <person name="Salamov A.A."/>
            <person name="Grigoriev I.V."/>
            <person name="Spatafora J.W."/>
            <person name="Berbee M.L."/>
        </authorList>
    </citation>
    <scope>NUCLEOTIDE SEQUENCE [LARGE SCALE GENOMIC DNA]</scope>
    <source>
        <strain evidence="6 7">JEL478</strain>
    </source>
</reference>
<evidence type="ECO:0000259" key="5">
    <source>
        <dbReference type="PROSITE" id="PS50222"/>
    </source>
</evidence>
<dbReference type="Proteomes" id="UP000070544">
    <property type="component" value="Unassembled WGS sequence"/>
</dbReference>
<evidence type="ECO:0000256" key="3">
    <source>
        <dbReference type="ARBA" id="ARBA00022837"/>
    </source>
</evidence>
<dbReference type="PANTHER" id="PTHR23104">
    <property type="entry name" value="MULTIPLE COAGULATION FACTOR DEFICIENCY PROTEIN 2 NEURAL STEM CELL DERIVED NEURONAL SURVIVAL PROTEIN"/>
    <property type="match status" value="1"/>
</dbReference>
<dbReference type="OMA" id="GTHRYKE"/>
<dbReference type="OrthoDB" id="289247at2759"/>
<evidence type="ECO:0000313" key="6">
    <source>
        <dbReference type="EMBL" id="KXS11278.1"/>
    </source>
</evidence>
<dbReference type="EMBL" id="KQ965804">
    <property type="protein sequence ID" value="KXS11278.1"/>
    <property type="molecule type" value="Genomic_DNA"/>
</dbReference>
<feature type="signal peptide" evidence="4">
    <location>
        <begin position="1"/>
        <end position="25"/>
    </location>
</feature>
<dbReference type="AlphaFoldDB" id="A0A139A3S4"/>
<feature type="domain" description="EF-hand" evidence="5">
    <location>
        <begin position="97"/>
        <end position="129"/>
    </location>
</feature>
<name>A0A139A3S4_GONPJ</name>
<evidence type="ECO:0000256" key="2">
    <source>
        <dbReference type="ARBA" id="ARBA00022737"/>
    </source>
</evidence>
<dbReference type="STRING" id="1344416.A0A139A3S4"/>
<gene>
    <name evidence="6" type="ORF">M427DRAFT_60845</name>
</gene>
<evidence type="ECO:0000256" key="1">
    <source>
        <dbReference type="ARBA" id="ARBA00022729"/>
    </source>
</evidence>
<accession>A0A139A3S4</accession>
<dbReference type="PROSITE" id="PS50222">
    <property type="entry name" value="EF_HAND_2"/>
    <property type="match status" value="2"/>
</dbReference>
<dbReference type="SUPFAM" id="SSF47473">
    <property type="entry name" value="EF-hand"/>
    <property type="match status" value="1"/>
</dbReference>
<proteinExistence type="predicted"/>